<dbReference type="SUPFAM" id="SSF46785">
    <property type="entry name" value="Winged helix' DNA-binding domain"/>
    <property type="match status" value="1"/>
</dbReference>
<gene>
    <name evidence="4" type="ordered locus">Francci3_3884</name>
</gene>
<dbReference type="InterPro" id="IPR036388">
    <property type="entry name" value="WH-like_DNA-bd_sf"/>
</dbReference>
<keyword evidence="2" id="KW-0238">DNA-binding</keyword>
<dbReference type="OrthoDB" id="9800966at2"/>
<accession>Q2J658</accession>
<proteinExistence type="predicted"/>
<dbReference type="EMBL" id="CP000249">
    <property type="protein sequence ID" value="ABD13234.1"/>
    <property type="molecule type" value="Genomic_DNA"/>
</dbReference>
<protein>
    <submittedName>
        <fullName evidence="4">Transcriptional regulator</fullName>
    </submittedName>
</protein>
<accession>A0A1X1PQS2</accession>
<dbReference type="PANTHER" id="PTHR33204">
    <property type="entry name" value="TRANSCRIPTIONAL REGULATOR, MARR FAMILY"/>
    <property type="match status" value="1"/>
</dbReference>
<dbReference type="KEGG" id="fra:Francci3_3884"/>
<keyword evidence="1" id="KW-0805">Transcription regulation</keyword>
<dbReference type="PANTHER" id="PTHR33204:SF37">
    <property type="entry name" value="HTH-TYPE TRANSCRIPTIONAL REGULATOR YODB"/>
    <property type="match status" value="1"/>
</dbReference>
<dbReference type="HOGENOM" id="CLU_111585_5_3_11"/>
<dbReference type="RefSeq" id="WP_011438258.1">
    <property type="nucleotide sequence ID" value="NZ_LRTJ01000032.1"/>
</dbReference>
<dbReference type="Gene3D" id="1.10.10.10">
    <property type="entry name" value="Winged helix-like DNA-binding domain superfamily/Winged helix DNA-binding domain"/>
    <property type="match status" value="1"/>
</dbReference>
<keyword evidence="5" id="KW-1185">Reference proteome</keyword>
<keyword evidence="3" id="KW-0804">Transcription</keyword>
<sequence>MAGKHRLIRVELSSFCPRYHHAVETIGRRWTGAIVRAMLAGATRFSEITTAVPNLSDRLCSVRLRELEAEGMVRRTVVPDTPARTEYHLTAKGADLADTVAALSLWAETWLPDPSC</sequence>
<evidence type="ECO:0000256" key="1">
    <source>
        <dbReference type="ARBA" id="ARBA00023015"/>
    </source>
</evidence>
<dbReference type="GO" id="GO:0003677">
    <property type="term" value="F:DNA binding"/>
    <property type="evidence" value="ECO:0007669"/>
    <property type="project" value="UniProtKB-KW"/>
</dbReference>
<evidence type="ECO:0000256" key="2">
    <source>
        <dbReference type="ARBA" id="ARBA00023125"/>
    </source>
</evidence>
<dbReference type="InterPro" id="IPR002577">
    <property type="entry name" value="HTH_HxlR"/>
</dbReference>
<dbReference type="Pfam" id="PF01638">
    <property type="entry name" value="HxlR"/>
    <property type="match status" value="1"/>
</dbReference>
<dbReference type="PROSITE" id="PS51118">
    <property type="entry name" value="HTH_HXLR"/>
    <property type="match status" value="1"/>
</dbReference>
<reference evidence="4 5" key="1">
    <citation type="journal article" date="2007" name="Genome Res.">
        <title>Genome characteristics of facultatively symbiotic Frankia sp. strains reflect host range and host plant biogeography.</title>
        <authorList>
            <person name="Normand P."/>
            <person name="Lapierre P."/>
            <person name="Tisa L.S."/>
            <person name="Gogarten J.P."/>
            <person name="Alloisio N."/>
            <person name="Bagnarol E."/>
            <person name="Bassi C.A."/>
            <person name="Berry A.M."/>
            <person name="Bickhart D.M."/>
            <person name="Choisne N."/>
            <person name="Couloux A."/>
            <person name="Cournoyer B."/>
            <person name="Cruveiller S."/>
            <person name="Daubin V."/>
            <person name="Demange N."/>
            <person name="Francino M.P."/>
            <person name="Goltsman E."/>
            <person name="Huang Y."/>
            <person name="Kopp O.R."/>
            <person name="Labarre L."/>
            <person name="Lapidus A."/>
            <person name="Lavire C."/>
            <person name="Marechal J."/>
            <person name="Martinez M."/>
            <person name="Mastronunzio J.E."/>
            <person name="Mullin B.C."/>
            <person name="Niemann J."/>
            <person name="Pujic P."/>
            <person name="Rawnsley T."/>
            <person name="Rouy Z."/>
            <person name="Schenowitz C."/>
            <person name="Sellstedt A."/>
            <person name="Tavares F."/>
            <person name="Tomkins J.P."/>
            <person name="Vallenet D."/>
            <person name="Valverde C."/>
            <person name="Wall L.G."/>
            <person name="Wang Y."/>
            <person name="Medigue C."/>
            <person name="Benson D.R."/>
        </authorList>
    </citation>
    <scope>NUCLEOTIDE SEQUENCE [LARGE SCALE GENOMIC DNA]</scope>
    <source>
        <strain evidence="5">DSM 45818 / CECT 9043 / CcI3</strain>
    </source>
</reference>
<evidence type="ECO:0000256" key="3">
    <source>
        <dbReference type="ARBA" id="ARBA00023163"/>
    </source>
</evidence>
<dbReference type="InterPro" id="IPR036390">
    <property type="entry name" value="WH_DNA-bd_sf"/>
</dbReference>
<organism evidence="4 5">
    <name type="scientific">Frankia casuarinae (strain DSM 45818 / CECT 9043 / HFP020203 / CcI3)</name>
    <dbReference type="NCBI Taxonomy" id="106370"/>
    <lineage>
        <taxon>Bacteria</taxon>
        <taxon>Bacillati</taxon>
        <taxon>Actinomycetota</taxon>
        <taxon>Actinomycetes</taxon>
        <taxon>Frankiales</taxon>
        <taxon>Frankiaceae</taxon>
        <taxon>Frankia</taxon>
    </lineage>
</organism>
<dbReference type="STRING" id="106370.Francci3_3884"/>
<evidence type="ECO:0000313" key="5">
    <source>
        <dbReference type="Proteomes" id="UP000001937"/>
    </source>
</evidence>
<name>A0A1X1PQS2_FRACC</name>
<dbReference type="AlphaFoldDB" id="A0A1X1PQS2"/>
<evidence type="ECO:0000313" key="4">
    <source>
        <dbReference type="EMBL" id="ABD13234.1"/>
    </source>
</evidence>
<dbReference type="Proteomes" id="UP000001937">
    <property type="component" value="Chromosome"/>
</dbReference>